<evidence type="ECO:0000256" key="7">
    <source>
        <dbReference type="ARBA" id="ARBA00023136"/>
    </source>
</evidence>
<keyword evidence="11" id="KW-0479">Metal-binding</keyword>
<comment type="caution">
    <text evidence="12">The sequence shown here is derived from an EMBL/GenBank/DDBJ whole genome shotgun (WGS) entry which is preliminary data.</text>
</comment>
<evidence type="ECO:0000256" key="6">
    <source>
        <dbReference type="ARBA" id="ARBA00023065"/>
    </source>
</evidence>
<dbReference type="InterPro" id="IPR003691">
    <property type="entry name" value="FluC"/>
</dbReference>
<comment type="subcellular location">
    <subcellularLocation>
        <location evidence="1 11">Cell membrane</location>
        <topology evidence="1 11">Multi-pass membrane protein</topology>
    </subcellularLocation>
</comment>
<organism evidence="12 13">
    <name type="scientific">Acidiluteibacter ferrifornacis</name>
    <dbReference type="NCBI Taxonomy" id="2692424"/>
    <lineage>
        <taxon>Bacteria</taxon>
        <taxon>Pseudomonadati</taxon>
        <taxon>Bacteroidota</taxon>
        <taxon>Flavobacteriia</taxon>
        <taxon>Flavobacteriales</taxon>
        <taxon>Cryomorphaceae</taxon>
        <taxon>Acidiluteibacter</taxon>
    </lineage>
</organism>
<feature type="transmembrane region" description="Helical" evidence="11">
    <location>
        <begin position="95"/>
        <end position="115"/>
    </location>
</feature>
<dbReference type="Pfam" id="PF02537">
    <property type="entry name" value="CRCB"/>
    <property type="match status" value="1"/>
</dbReference>
<keyword evidence="5 11" id="KW-1133">Transmembrane helix</keyword>
<keyword evidence="11" id="KW-0813">Transport</keyword>
<dbReference type="GO" id="GO:0062054">
    <property type="term" value="F:fluoride channel activity"/>
    <property type="evidence" value="ECO:0007669"/>
    <property type="project" value="UniProtKB-UniRule"/>
</dbReference>
<accession>A0A6N9NNX8</accession>
<evidence type="ECO:0000256" key="1">
    <source>
        <dbReference type="ARBA" id="ARBA00004651"/>
    </source>
</evidence>
<evidence type="ECO:0000256" key="10">
    <source>
        <dbReference type="ARBA" id="ARBA00035585"/>
    </source>
</evidence>
<proteinExistence type="inferred from homology"/>
<evidence type="ECO:0000256" key="8">
    <source>
        <dbReference type="ARBA" id="ARBA00023303"/>
    </source>
</evidence>
<evidence type="ECO:0000256" key="2">
    <source>
        <dbReference type="ARBA" id="ARBA00022475"/>
    </source>
</evidence>
<feature type="binding site" evidence="11">
    <location>
        <position position="76"/>
    </location>
    <ligand>
        <name>Na(+)</name>
        <dbReference type="ChEBI" id="CHEBI:29101"/>
        <note>structural</note>
    </ligand>
</feature>
<feature type="binding site" evidence="11">
    <location>
        <position position="73"/>
    </location>
    <ligand>
        <name>Na(+)</name>
        <dbReference type="ChEBI" id="CHEBI:29101"/>
        <note>structural</note>
    </ligand>
</feature>
<evidence type="ECO:0000313" key="13">
    <source>
        <dbReference type="Proteomes" id="UP000470771"/>
    </source>
</evidence>
<feature type="transmembrane region" description="Helical" evidence="11">
    <location>
        <begin position="6"/>
        <end position="24"/>
    </location>
</feature>
<dbReference type="GO" id="GO:0046872">
    <property type="term" value="F:metal ion binding"/>
    <property type="evidence" value="ECO:0007669"/>
    <property type="project" value="UniProtKB-KW"/>
</dbReference>
<dbReference type="PANTHER" id="PTHR28259">
    <property type="entry name" value="FLUORIDE EXPORT PROTEIN 1-RELATED"/>
    <property type="match status" value="1"/>
</dbReference>
<dbReference type="PANTHER" id="PTHR28259:SF1">
    <property type="entry name" value="FLUORIDE EXPORT PROTEIN 1-RELATED"/>
    <property type="match status" value="1"/>
</dbReference>
<evidence type="ECO:0000256" key="4">
    <source>
        <dbReference type="ARBA" id="ARBA00022692"/>
    </source>
</evidence>
<dbReference type="GO" id="GO:0005886">
    <property type="term" value="C:plasma membrane"/>
    <property type="evidence" value="ECO:0007669"/>
    <property type="project" value="UniProtKB-SubCell"/>
</dbReference>
<comment type="activity regulation">
    <text evidence="11">Na(+) is not transported, but it plays an essential structural role and its presence is essential for fluoride channel function.</text>
</comment>
<evidence type="ECO:0000256" key="11">
    <source>
        <dbReference type="HAMAP-Rule" id="MF_00454"/>
    </source>
</evidence>
<feature type="transmembrane region" description="Helical" evidence="11">
    <location>
        <begin position="65"/>
        <end position="83"/>
    </location>
</feature>
<name>A0A6N9NNX8_9FLAO</name>
<evidence type="ECO:0000313" key="12">
    <source>
        <dbReference type="EMBL" id="NBG66807.1"/>
    </source>
</evidence>
<dbReference type="HAMAP" id="MF_00454">
    <property type="entry name" value="FluC"/>
    <property type="match status" value="1"/>
</dbReference>
<dbReference type="GO" id="GO:0140114">
    <property type="term" value="P:cellular detoxification of fluoride"/>
    <property type="evidence" value="ECO:0007669"/>
    <property type="project" value="UniProtKB-UniRule"/>
</dbReference>
<keyword evidence="13" id="KW-1185">Reference proteome</keyword>
<protein>
    <recommendedName>
        <fullName evidence="11">Fluoride-specific ion channel FluC</fullName>
    </recommendedName>
</protein>
<dbReference type="EMBL" id="WWNE01000011">
    <property type="protein sequence ID" value="NBG66807.1"/>
    <property type="molecule type" value="Genomic_DNA"/>
</dbReference>
<dbReference type="RefSeq" id="WP_160633765.1">
    <property type="nucleotide sequence ID" value="NZ_WWNE01000011.1"/>
</dbReference>
<keyword evidence="2 11" id="KW-1003">Cell membrane</keyword>
<keyword evidence="7 11" id="KW-0472">Membrane</keyword>
<dbReference type="AlphaFoldDB" id="A0A6N9NNX8"/>
<dbReference type="Proteomes" id="UP000470771">
    <property type="component" value="Unassembled WGS sequence"/>
</dbReference>
<evidence type="ECO:0000256" key="3">
    <source>
        <dbReference type="ARBA" id="ARBA00022519"/>
    </source>
</evidence>
<keyword evidence="3" id="KW-0997">Cell inner membrane</keyword>
<keyword evidence="4 11" id="KW-0812">Transmembrane</keyword>
<sequence>MNYVLVFVGGGIGSVLRYAISILFQFQTHKFPVATVLTNLVSCLLIGVLVFYSTTKWPIDSIYRPLLIIGFCGGFSTFSTFSLETFTLFKDGNYCIALLNVLISVGFGLGIIAYLNKSM</sequence>
<comment type="similarity">
    <text evidence="9 11">Belongs to the fluoride channel Fluc/FEX (TC 1.A.43) family.</text>
</comment>
<keyword evidence="6 11" id="KW-0406">Ion transport</keyword>
<feature type="transmembrane region" description="Helical" evidence="11">
    <location>
        <begin position="31"/>
        <end position="53"/>
    </location>
</feature>
<dbReference type="NCBIfam" id="TIGR00494">
    <property type="entry name" value="crcB"/>
    <property type="match status" value="1"/>
</dbReference>
<evidence type="ECO:0000256" key="5">
    <source>
        <dbReference type="ARBA" id="ARBA00022989"/>
    </source>
</evidence>
<comment type="catalytic activity">
    <reaction evidence="10">
        <text>fluoride(in) = fluoride(out)</text>
        <dbReference type="Rhea" id="RHEA:76159"/>
        <dbReference type="ChEBI" id="CHEBI:17051"/>
    </reaction>
    <physiologicalReaction direction="left-to-right" evidence="10">
        <dbReference type="Rhea" id="RHEA:76160"/>
    </physiologicalReaction>
</comment>
<gene>
    <name evidence="11 12" type="primary">crcB</name>
    <name evidence="11" type="synonym">fluC</name>
    <name evidence="12" type="ORF">GQN54_11835</name>
</gene>
<evidence type="ECO:0000256" key="9">
    <source>
        <dbReference type="ARBA" id="ARBA00035120"/>
    </source>
</evidence>
<comment type="function">
    <text evidence="11">Fluoride-specific ion channel. Important for reducing fluoride concentration in the cell, thus reducing its toxicity.</text>
</comment>
<reference evidence="12 13" key="1">
    <citation type="submission" date="2019-12" db="EMBL/GenBank/DDBJ databases">
        <authorList>
            <person name="Zhao J."/>
        </authorList>
    </citation>
    <scope>NUCLEOTIDE SEQUENCE [LARGE SCALE GENOMIC DNA]</scope>
    <source>
        <strain evidence="12 13">S-15</strain>
    </source>
</reference>
<keyword evidence="11" id="KW-0915">Sodium</keyword>
<keyword evidence="8 11" id="KW-0407">Ion channel</keyword>